<dbReference type="InterPro" id="IPR005128">
    <property type="entry name" value="Acetolactate_a_deCO2ase"/>
</dbReference>
<dbReference type="Pfam" id="PF03306">
    <property type="entry name" value="AAL_decarboxy"/>
    <property type="match status" value="1"/>
</dbReference>
<comment type="similarity">
    <text evidence="3 9">Belongs to the alpha-acetolactate decarboxylase family.</text>
</comment>
<dbReference type="AlphaFoldDB" id="A0A4V5NZ11"/>
<organism evidence="10 11">
    <name type="scientific">Pedobacter frigoris</name>
    <dbReference type="NCBI Taxonomy" id="2571272"/>
    <lineage>
        <taxon>Bacteria</taxon>
        <taxon>Pseudomonadati</taxon>
        <taxon>Bacteroidota</taxon>
        <taxon>Sphingobacteriia</taxon>
        <taxon>Sphingobacteriales</taxon>
        <taxon>Sphingobacteriaceae</taxon>
        <taxon>Pedobacter</taxon>
    </lineage>
</organism>
<name>A0A4V5NZ11_9SPHI</name>
<proteinExistence type="inferred from homology"/>
<dbReference type="PANTHER" id="PTHR35524:SF1">
    <property type="entry name" value="ALPHA-ACETOLACTATE DECARBOXYLASE"/>
    <property type="match status" value="1"/>
</dbReference>
<dbReference type="PANTHER" id="PTHR35524">
    <property type="entry name" value="ALPHA-ACETOLACTATE DECARBOXYLASE"/>
    <property type="match status" value="1"/>
</dbReference>
<dbReference type="NCBIfam" id="TIGR01252">
    <property type="entry name" value="acetolac_decarb"/>
    <property type="match status" value="1"/>
</dbReference>
<evidence type="ECO:0000256" key="5">
    <source>
        <dbReference type="ARBA" id="ARBA00020164"/>
    </source>
</evidence>
<dbReference type="Gene3D" id="3.30.1330.80">
    <property type="entry name" value="Hypothetical protein, similar to alpha- acetolactate decarboxylase, domain 2"/>
    <property type="match status" value="2"/>
</dbReference>
<reference evidence="10 11" key="1">
    <citation type="submission" date="2019-04" db="EMBL/GenBank/DDBJ databases">
        <title>Pedobacter sp. RP-3-15 sp. nov., isolated from Arctic soil.</title>
        <authorList>
            <person name="Dahal R.H."/>
            <person name="Kim D.-U."/>
        </authorList>
    </citation>
    <scope>NUCLEOTIDE SEQUENCE [LARGE SCALE GENOMIC DNA]</scope>
    <source>
        <strain evidence="10 11">RP-3-15</strain>
    </source>
</reference>
<evidence type="ECO:0000256" key="6">
    <source>
        <dbReference type="ARBA" id="ARBA00022793"/>
    </source>
</evidence>
<comment type="caution">
    <text evidence="10">The sequence shown here is derived from an EMBL/GenBank/DDBJ whole genome shotgun (WGS) entry which is preliminary data.</text>
</comment>
<sequence>MTHSKTNVLYNYGIIDAFIGGVYKGTLPIKDLKLKGDFGIGAPDMLDGELTMLSGKAYQTKATGETVVIEDDHKTSFASVTFFKADTLFYIDGDTDQKALLKIVKSKLTNKNGKYAIRITGTFDYVKTRAFPPVKEKPFPVLSTILDRQQFFEHQSTTGTFVGFHLPEYLNGINASGFHFHFLSKDKSQGGHILDFKGKNLKIEIAELKSFELEVPTDADFQNFHFNKKHNEDLKRVEQGK</sequence>
<keyword evidence="11" id="KW-1185">Reference proteome</keyword>
<protein>
    <recommendedName>
        <fullName evidence="5 9">Alpha-acetolactate decarboxylase</fullName>
        <ecNumber evidence="4 9">4.1.1.5</ecNumber>
    </recommendedName>
</protein>
<dbReference type="UniPathway" id="UPA00626">
    <property type="reaction ID" value="UER00678"/>
</dbReference>
<keyword evidence="7 9" id="KW-0005">Acetoin biosynthesis</keyword>
<gene>
    <name evidence="10" type="primary">budA</name>
    <name evidence="10" type="ORF">FA047_10730</name>
</gene>
<dbReference type="SUPFAM" id="SSF117856">
    <property type="entry name" value="AF0104/ALDC/Ptd012-like"/>
    <property type="match status" value="1"/>
</dbReference>
<dbReference type="OrthoDB" id="8612680at2"/>
<evidence type="ECO:0000256" key="7">
    <source>
        <dbReference type="ARBA" id="ARBA00023061"/>
    </source>
</evidence>
<evidence type="ECO:0000256" key="2">
    <source>
        <dbReference type="ARBA" id="ARBA00005170"/>
    </source>
</evidence>
<evidence type="ECO:0000256" key="4">
    <source>
        <dbReference type="ARBA" id="ARBA00013204"/>
    </source>
</evidence>
<dbReference type="EC" id="4.1.1.5" evidence="4 9"/>
<evidence type="ECO:0000256" key="8">
    <source>
        <dbReference type="ARBA" id="ARBA00023239"/>
    </source>
</evidence>
<keyword evidence="6 9" id="KW-0210">Decarboxylase</keyword>
<dbReference type="Proteomes" id="UP000307244">
    <property type="component" value="Unassembled WGS sequence"/>
</dbReference>
<evidence type="ECO:0000313" key="10">
    <source>
        <dbReference type="EMBL" id="TKC06373.1"/>
    </source>
</evidence>
<dbReference type="EMBL" id="SWBQ01000003">
    <property type="protein sequence ID" value="TKC06373.1"/>
    <property type="molecule type" value="Genomic_DNA"/>
</dbReference>
<dbReference type="GO" id="GO:0045151">
    <property type="term" value="P:acetoin biosynthetic process"/>
    <property type="evidence" value="ECO:0007669"/>
    <property type="project" value="UniProtKB-UniRule"/>
</dbReference>
<evidence type="ECO:0000256" key="3">
    <source>
        <dbReference type="ARBA" id="ARBA00007106"/>
    </source>
</evidence>
<comment type="pathway">
    <text evidence="2 9">Polyol metabolism; (R,R)-butane-2,3-diol biosynthesis; (R,R)-butane-2,3-diol from pyruvate: step 2/3.</text>
</comment>
<evidence type="ECO:0000256" key="9">
    <source>
        <dbReference type="PIRNR" id="PIRNR001332"/>
    </source>
</evidence>
<evidence type="ECO:0000313" key="11">
    <source>
        <dbReference type="Proteomes" id="UP000307244"/>
    </source>
</evidence>
<dbReference type="CDD" id="cd17299">
    <property type="entry name" value="acetolactate_decarboxylase"/>
    <property type="match status" value="1"/>
</dbReference>
<evidence type="ECO:0000256" key="1">
    <source>
        <dbReference type="ARBA" id="ARBA00001784"/>
    </source>
</evidence>
<accession>A0A4V5NZ11</accession>
<comment type="catalytic activity">
    <reaction evidence="1 9">
        <text>(2S)-2-acetolactate + H(+) = (R)-acetoin + CO2</text>
        <dbReference type="Rhea" id="RHEA:21580"/>
        <dbReference type="ChEBI" id="CHEBI:15378"/>
        <dbReference type="ChEBI" id="CHEBI:15686"/>
        <dbReference type="ChEBI" id="CHEBI:16526"/>
        <dbReference type="ChEBI" id="CHEBI:58476"/>
        <dbReference type="EC" id="4.1.1.5"/>
    </reaction>
</comment>
<keyword evidence="8 9" id="KW-0456">Lyase</keyword>
<dbReference type="GO" id="GO:0047605">
    <property type="term" value="F:acetolactate decarboxylase activity"/>
    <property type="evidence" value="ECO:0007669"/>
    <property type="project" value="UniProtKB-UniRule"/>
</dbReference>
<dbReference type="PIRSF" id="PIRSF001332">
    <property type="entry name" value="Acetolac_decarb"/>
    <property type="match status" value="1"/>
</dbReference>